<evidence type="ECO:0000313" key="2">
    <source>
        <dbReference type="Proteomes" id="UP000789396"/>
    </source>
</evidence>
<sequence>LAISILESQDCLLADCFIGLVHLGAEIKKLPKNDYHSFRQQTITIFNRRFAEFDDNTYILYFILHPRYTGKVENMQKLSVFYLANSKKKLSYFSSNIKILYEALSNINFYENDYDYNKEPCNEERLANEVRLINEKKLANEERLANEQRLVNERRHLNKEKLANEALLEEKIFKIEELLNLDAADFTNNLAEIIVNTNLEFSDKANIFVQDNNTENNKEDWDPKKEVDALLN</sequence>
<gene>
    <name evidence="1" type="ORF">RFULGI_LOCUS8513</name>
</gene>
<keyword evidence="2" id="KW-1185">Reference proteome</keyword>
<evidence type="ECO:0000313" key="1">
    <source>
        <dbReference type="EMBL" id="CAG8652458.1"/>
    </source>
</evidence>
<feature type="non-terminal residue" evidence="1">
    <location>
        <position position="232"/>
    </location>
</feature>
<protein>
    <submittedName>
        <fullName evidence="1">16000_t:CDS:1</fullName>
    </submittedName>
</protein>
<dbReference type="Proteomes" id="UP000789396">
    <property type="component" value="Unassembled WGS sequence"/>
</dbReference>
<reference evidence="1" key="1">
    <citation type="submission" date="2021-06" db="EMBL/GenBank/DDBJ databases">
        <authorList>
            <person name="Kallberg Y."/>
            <person name="Tangrot J."/>
            <person name="Rosling A."/>
        </authorList>
    </citation>
    <scope>NUCLEOTIDE SEQUENCE</scope>
    <source>
        <strain evidence="1">IN212</strain>
    </source>
</reference>
<proteinExistence type="predicted"/>
<comment type="caution">
    <text evidence="1">The sequence shown here is derived from an EMBL/GenBank/DDBJ whole genome shotgun (WGS) entry which is preliminary data.</text>
</comment>
<accession>A0A9N9DX71</accession>
<name>A0A9N9DX71_9GLOM</name>
<dbReference type="OrthoDB" id="2445465at2759"/>
<dbReference type="EMBL" id="CAJVPZ010013858">
    <property type="protein sequence ID" value="CAG8652458.1"/>
    <property type="molecule type" value="Genomic_DNA"/>
</dbReference>
<dbReference type="AlphaFoldDB" id="A0A9N9DX71"/>
<organism evidence="1 2">
    <name type="scientific">Racocetra fulgida</name>
    <dbReference type="NCBI Taxonomy" id="60492"/>
    <lineage>
        <taxon>Eukaryota</taxon>
        <taxon>Fungi</taxon>
        <taxon>Fungi incertae sedis</taxon>
        <taxon>Mucoromycota</taxon>
        <taxon>Glomeromycotina</taxon>
        <taxon>Glomeromycetes</taxon>
        <taxon>Diversisporales</taxon>
        <taxon>Gigasporaceae</taxon>
        <taxon>Racocetra</taxon>
    </lineage>
</organism>